<evidence type="ECO:0000259" key="4">
    <source>
        <dbReference type="PROSITE" id="PS01124"/>
    </source>
</evidence>
<proteinExistence type="predicted"/>
<keyword evidence="2" id="KW-0238">DNA-binding</keyword>
<protein>
    <recommendedName>
        <fullName evidence="4">HTH araC/xylS-type domain-containing protein</fullName>
    </recommendedName>
</protein>
<name>A0A4D4LMF8_STRVO</name>
<evidence type="ECO:0000313" key="6">
    <source>
        <dbReference type="Proteomes" id="UP000301309"/>
    </source>
</evidence>
<keyword evidence="6" id="KW-1185">Reference proteome</keyword>
<dbReference type="SUPFAM" id="SSF52317">
    <property type="entry name" value="Class I glutamine amidotransferase-like"/>
    <property type="match status" value="1"/>
</dbReference>
<feature type="domain" description="HTH araC/xylS-type" evidence="4">
    <location>
        <begin position="56"/>
        <end position="125"/>
    </location>
</feature>
<evidence type="ECO:0000256" key="3">
    <source>
        <dbReference type="ARBA" id="ARBA00023163"/>
    </source>
</evidence>
<organism evidence="5 6">
    <name type="scientific">Streptomyces violaceusniger</name>
    <dbReference type="NCBI Taxonomy" id="68280"/>
    <lineage>
        <taxon>Bacteria</taxon>
        <taxon>Bacillati</taxon>
        <taxon>Actinomycetota</taxon>
        <taxon>Actinomycetes</taxon>
        <taxon>Kitasatosporales</taxon>
        <taxon>Streptomycetaceae</taxon>
        <taxon>Streptomyces</taxon>
        <taxon>Streptomyces violaceusniger group</taxon>
    </lineage>
</organism>
<dbReference type="Gene3D" id="1.10.10.60">
    <property type="entry name" value="Homeodomain-like"/>
    <property type="match status" value="2"/>
</dbReference>
<dbReference type="GO" id="GO:0043565">
    <property type="term" value="F:sequence-specific DNA binding"/>
    <property type="evidence" value="ECO:0007669"/>
    <property type="project" value="InterPro"/>
</dbReference>
<sequence>MRVGGHPVFVRDGHVATSAGITAGIDLSLSLVEEDWGRTWHAMWPGSWWSSCPPGGVSVRHLERLFRTEVGMTPGRYVESVRVEAAPTLLADGTGTVEEVARQAGFGSSESLRRVFQHTLGDRTR</sequence>
<dbReference type="Gene3D" id="3.40.50.880">
    <property type="match status" value="1"/>
</dbReference>
<comment type="caution">
    <text evidence="5">The sequence shown here is derived from an EMBL/GenBank/DDBJ whole genome shotgun (WGS) entry which is preliminary data.</text>
</comment>
<dbReference type="EMBL" id="BJHW01000002">
    <property type="protein sequence ID" value="GDY59517.1"/>
    <property type="molecule type" value="Genomic_DNA"/>
</dbReference>
<evidence type="ECO:0000256" key="1">
    <source>
        <dbReference type="ARBA" id="ARBA00023015"/>
    </source>
</evidence>
<reference evidence="5 6" key="1">
    <citation type="journal article" date="2020" name="Int. J. Syst. Evol. Microbiol.">
        <title>Reclassification of Streptomyces castelarensis and Streptomyces sporoclivatus as later heterotypic synonyms of Streptomyces antimycoticus.</title>
        <authorList>
            <person name="Komaki H."/>
            <person name="Tamura T."/>
        </authorList>
    </citation>
    <scope>NUCLEOTIDE SEQUENCE [LARGE SCALE GENOMIC DNA]</scope>
    <source>
        <strain evidence="5 6">NBRC 13459</strain>
    </source>
</reference>
<dbReference type="GO" id="GO:0003700">
    <property type="term" value="F:DNA-binding transcription factor activity"/>
    <property type="evidence" value="ECO:0007669"/>
    <property type="project" value="InterPro"/>
</dbReference>
<gene>
    <name evidence="5" type="ORF">SVIO_101400</name>
</gene>
<evidence type="ECO:0000313" key="5">
    <source>
        <dbReference type="EMBL" id="GDY59517.1"/>
    </source>
</evidence>
<dbReference type="Proteomes" id="UP000301309">
    <property type="component" value="Unassembled WGS sequence"/>
</dbReference>
<dbReference type="SMART" id="SM00342">
    <property type="entry name" value="HTH_ARAC"/>
    <property type="match status" value="1"/>
</dbReference>
<keyword evidence="3" id="KW-0804">Transcription</keyword>
<dbReference type="InterPro" id="IPR018060">
    <property type="entry name" value="HTH_AraC"/>
</dbReference>
<accession>A0A4D4LMF8</accession>
<dbReference type="PANTHER" id="PTHR46796">
    <property type="entry name" value="HTH-TYPE TRANSCRIPTIONAL ACTIVATOR RHAS-RELATED"/>
    <property type="match status" value="1"/>
</dbReference>
<dbReference type="InterPro" id="IPR029062">
    <property type="entry name" value="Class_I_gatase-like"/>
</dbReference>
<evidence type="ECO:0000256" key="2">
    <source>
        <dbReference type="ARBA" id="ARBA00023125"/>
    </source>
</evidence>
<dbReference type="PROSITE" id="PS01124">
    <property type="entry name" value="HTH_ARAC_FAMILY_2"/>
    <property type="match status" value="1"/>
</dbReference>
<dbReference type="Pfam" id="PF12833">
    <property type="entry name" value="HTH_18"/>
    <property type="match status" value="1"/>
</dbReference>
<dbReference type="InterPro" id="IPR050204">
    <property type="entry name" value="AraC_XylS_family_regulators"/>
</dbReference>
<dbReference type="AlphaFoldDB" id="A0A4D4LMF8"/>
<keyword evidence="1" id="KW-0805">Transcription regulation</keyword>